<dbReference type="Gene3D" id="2.60.40.10">
    <property type="entry name" value="Immunoglobulins"/>
    <property type="match status" value="3"/>
</dbReference>
<feature type="compositionally biased region" description="Polar residues" evidence="1">
    <location>
        <begin position="982"/>
        <end position="995"/>
    </location>
</feature>
<dbReference type="InterPro" id="IPR036278">
    <property type="entry name" value="Sialidase_sf"/>
</dbReference>
<keyword evidence="5" id="KW-1185">Reference proteome</keyword>
<accession>A0A561T685</accession>
<name>A0A561T685_9ACTN</name>
<feature type="region of interest" description="Disordered" evidence="1">
    <location>
        <begin position="179"/>
        <end position="206"/>
    </location>
</feature>
<feature type="domain" description="Bacterial Ig-like" evidence="3">
    <location>
        <begin position="725"/>
        <end position="822"/>
    </location>
</feature>
<keyword evidence="2" id="KW-0732">Signal</keyword>
<reference evidence="4 5" key="1">
    <citation type="submission" date="2019-06" db="EMBL/GenBank/DDBJ databases">
        <title>Sequencing the genomes of 1000 actinobacteria strains.</title>
        <authorList>
            <person name="Klenk H.-P."/>
        </authorList>
    </citation>
    <scope>NUCLEOTIDE SEQUENCE [LARGE SCALE GENOMIC DNA]</scope>
    <source>
        <strain evidence="4 5">DSM 44826</strain>
    </source>
</reference>
<dbReference type="RefSeq" id="WP_145909916.1">
    <property type="nucleotide sequence ID" value="NZ_BAAAMZ010000017.1"/>
</dbReference>
<gene>
    <name evidence="4" type="ORF">FHX73_14106</name>
</gene>
<feature type="compositionally biased region" description="Basic residues" evidence="1">
    <location>
        <begin position="60"/>
        <end position="71"/>
    </location>
</feature>
<evidence type="ECO:0000259" key="3">
    <source>
        <dbReference type="Pfam" id="PF16640"/>
    </source>
</evidence>
<organism evidence="4 5">
    <name type="scientific">Kitasatospora viridis</name>
    <dbReference type="NCBI Taxonomy" id="281105"/>
    <lineage>
        <taxon>Bacteria</taxon>
        <taxon>Bacillati</taxon>
        <taxon>Actinomycetota</taxon>
        <taxon>Actinomycetes</taxon>
        <taxon>Kitasatosporales</taxon>
        <taxon>Streptomycetaceae</taxon>
        <taxon>Kitasatospora</taxon>
    </lineage>
</organism>
<feature type="compositionally biased region" description="Polar residues" evidence="1">
    <location>
        <begin position="190"/>
        <end position="206"/>
    </location>
</feature>
<feature type="chain" id="PRO_5022146435" evidence="2">
    <location>
        <begin position="33"/>
        <end position="995"/>
    </location>
</feature>
<dbReference type="InterPro" id="IPR032109">
    <property type="entry name" value="Big_3_5"/>
</dbReference>
<evidence type="ECO:0000256" key="1">
    <source>
        <dbReference type="SAM" id="MobiDB-lite"/>
    </source>
</evidence>
<dbReference type="EMBL" id="VIWT01000004">
    <property type="protein sequence ID" value="TWF82624.1"/>
    <property type="molecule type" value="Genomic_DNA"/>
</dbReference>
<dbReference type="GO" id="GO:0005975">
    <property type="term" value="P:carbohydrate metabolic process"/>
    <property type="evidence" value="ECO:0007669"/>
    <property type="project" value="UniProtKB-ARBA"/>
</dbReference>
<feature type="domain" description="Bacterial Ig-like" evidence="3">
    <location>
        <begin position="617"/>
        <end position="707"/>
    </location>
</feature>
<dbReference type="SUPFAM" id="SSF50939">
    <property type="entry name" value="Sialidases"/>
    <property type="match status" value="2"/>
</dbReference>
<feature type="domain" description="Bacterial Ig-like" evidence="3">
    <location>
        <begin position="522"/>
        <end position="607"/>
    </location>
</feature>
<feature type="region of interest" description="Disordered" evidence="1">
    <location>
        <begin position="35"/>
        <end position="73"/>
    </location>
</feature>
<dbReference type="AlphaFoldDB" id="A0A561T685"/>
<dbReference type="InterPro" id="IPR013783">
    <property type="entry name" value="Ig-like_fold"/>
</dbReference>
<feature type="region of interest" description="Disordered" evidence="1">
    <location>
        <begin position="961"/>
        <end position="995"/>
    </location>
</feature>
<dbReference type="Proteomes" id="UP000317940">
    <property type="component" value="Unassembled WGS sequence"/>
</dbReference>
<dbReference type="OrthoDB" id="3872131at2"/>
<feature type="signal peptide" evidence="2">
    <location>
        <begin position="1"/>
        <end position="32"/>
    </location>
</feature>
<sequence>MVPTRPRSNPLGRSLSAALALALALAAGPVVASGHTWAADTPSPRAVQGGSDQPLDRSPRVRPKAPRKVHPSVRAPGAYVVDVDAQVGATSAGEASVAVNPANPQQIAITRFTFPWNNDADLVYSTDGGVTWTDEATIPPPPGVANTAGGPNDQTIDFGRDGTLYGTFLTGGNQIVTGSTTDPTKAASWKWNNPTPTTTQLTSASGTNADQPWLVVNRDPGTASKDDVYVGYQDFRTNVPHDHVAVSPGSASPVDITRDHPAGTGALSGGVINGGLRVAADRRNGTVYALYQQGGGGTQPENVTLMLNRSTDAGASWTLGGSTDGIAVSTDDTRQGNGGYSFGNVNFLQGGIDHLAVDPTNGDVYVAYGADASGNNRIRIRRLTDNGAGGMNVGAAVNVSASTDTALPSVAVLDDGTIGVLYLSNDGTNASGFPEFSAHLARSTDHGATFTDTVLQSFTTTAGNAQHPSLRLFGDYEQLKALGNTFYGAFIGNLNGLNQTVAQPTDAVFFAVPQTTKSTLGSSADPSVFGQPVAFTASVVPPPDGGTVTFKVDGTQLGGPVAVDSATGTATSAAIATLAPGPHTVAAVYGGDPNYVGDTAMTLTQDVGKAPVTTTLASAPDPSVFGQPVTVTDTVCPTGASTNATVPPAGTVTLSDGTTVLGTPTLSPGGGAGCARAQLSTAALAVGPHSITADYAGDTDYTGAATETLVPAQQVNRAPVSTTLVSSANPSSFGHAVTFTDTVCPASPSTGPTAPPTGTVSVSDGSTLLGTGTLSPGGGANCAQAQVAFAHLLPGSHTVTARYGGDGDYLPGAPESITQTVACARTITGTTGGLFTGGESTCIVGATVNGSVRDAGDGALFISGSTIHGAVLSTDGTLFGLCGSTVTSTVNVHGATGFVVVGDPGDDGCAGNRIDGSLMLSGNQAGLEAVGNHVGGEVQVQGTTGAGPFPEDTRAELEGNTIGGSLSCTDNTPPPGDDGHPNTVSGQRLGQCSAL</sequence>
<dbReference type="CDD" id="cd15482">
    <property type="entry name" value="Sialidase_non-viral"/>
    <property type="match status" value="1"/>
</dbReference>
<evidence type="ECO:0000313" key="4">
    <source>
        <dbReference type="EMBL" id="TWF82624.1"/>
    </source>
</evidence>
<dbReference type="Pfam" id="PF16640">
    <property type="entry name" value="Big_3_5"/>
    <property type="match status" value="3"/>
</dbReference>
<evidence type="ECO:0000313" key="5">
    <source>
        <dbReference type="Proteomes" id="UP000317940"/>
    </source>
</evidence>
<proteinExistence type="predicted"/>
<comment type="caution">
    <text evidence="4">The sequence shown here is derived from an EMBL/GenBank/DDBJ whole genome shotgun (WGS) entry which is preliminary data.</text>
</comment>
<evidence type="ECO:0000256" key="2">
    <source>
        <dbReference type="SAM" id="SignalP"/>
    </source>
</evidence>
<protein>
    <submittedName>
        <fullName evidence="4">Ig-like domain-containing protein</fullName>
    </submittedName>
</protein>